<dbReference type="SUPFAM" id="SSF75304">
    <property type="entry name" value="Amidase signature (AS) enzymes"/>
    <property type="match status" value="1"/>
</dbReference>
<sequence length="466" mass="48569">MQPYQLSLTEAAAAIRSRELSPVELTDSVLERVDAVEGALNAFACVTPDLARKAAADAEQRIVEGAYRGPLDGLPLGVKDLLETAGVPTTSSSQVRASFVPDTDAEMVARLLSAGMVMIGKTHTHEFAYGATTPTTRNPWDVDRVPGGSSGGSGAAVAAGECLVGLGSDTGGSIRIPAAVCGTVGLKPTYGRISRRGVASLSWSLDHVGPLTRDVVDCAHVLAATAGFDRADPASVDVPVPDYVADLAAAADRGVRGLRVGVPSNFYFEHVQPEVEASVRAAIAVLEGLGATLVEVTIPYADQIKAVSWGMLGPEAASYHQKAMRETPELYTAEVRVALEAGELVLATDYINATRVRTLMQQAWRQMYEGIDVLVAPSVPVVAPRADQEAITWADGFSERPTDCLTRLSGPANITGLPALSVPVAPVDGLPVGMQIIGRPFAEGTVLGVGAALETATDWIGALAPL</sequence>
<proteinExistence type="predicted"/>
<evidence type="ECO:0000259" key="1">
    <source>
        <dbReference type="Pfam" id="PF01425"/>
    </source>
</evidence>
<name>A0A285V8N6_9ACTN</name>
<gene>
    <name evidence="2" type="ORF">SAMN05660748_3064</name>
</gene>
<dbReference type="EMBL" id="OBQI01000004">
    <property type="protein sequence ID" value="SOC50317.1"/>
    <property type="molecule type" value="Genomic_DNA"/>
</dbReference>
<dbReference type="PANTHER" id="PTHR11895">
    <property type="entry name" value="TRANSAMIDASE"/>
    <property type="match status" value="1"/>
</dbReference>
<dbReference type="InterPro" id="IPR000120">
    <property type="entry name" value="Amidase"/>
</dbReference>
<protein>
    <submittedName>
        <fullName evidence="2">Aspartyl-tRNA(Asn)/glutamyl-tRNA(Gln) amidotransferase subunit A</fullName>
    </submittedName>
</protein>
<dbReference type="InterPro" id="IPR036928">
    <property type="entry name" value="AS_sf"/>
</dbReference>
<dbReference type="InterPro" id="IPR023631">
    <property type="entry name" value="Amidase_dom"/>
</dbReference>
<organism evidence="2 3">
    <name type="scientific">Blastococcus aggregatus</name>
    <dbReference type="NCBI Taxonomy" id="38502"/>
    <lineage>
        <taxon>Bacteria</taxon>
        <taxon>Bacillati</taxon>
        <taxon>Actinomycetota</taxon>
        <taxon>Actinomycetes</taxon>
        <taxon>Geodermatophilales</taxon>
        <taxon>Geodermatophilaceae</taxon>
        <taxon>Blastococcus</taxon>
    </lineage>
</organism>
<dbReference type="GO" id="GO:0016740">
    <property type="term" value="F:transferase activity"/>
    <property type="evidence" value="ECO:0007669"/>
    <property type="project" value="UniProtKB-KW"/>
</dbReference>
<dbReference type="Pfam" id="PF01425">
    <property type="entry name" value="Amidase"/>
    <property type="match status" value="1"/>
</dbReference>
<keyword evidence="3" id="KW-1185">Reference proteome</keyword>
<keyword evidence="2" id="KW-0808">Transferase</keyword>
<dbReference type="PROSITE" id="PS00571">
    <property type="entry name" value="AMIDASES"/>
    <property type="match status" value="1"/>
</dbReference>
<dbReference type="Gene3D" id="3.90.1300.10">
    <property type="entry name" value="Amidase signature (AS) domain"/>
    <property type="match status" value="1"/>
</dbReference>
<dbReference type="AlphaFoldDB" id="A0A285V8N6"/>
<accession>A0A285V8N6</accession>
<dbReference type="InterPro" id="IPR020556">
    <property type="entry name" value="Amidase_CS"/>
</dbReference>
<dbReference type="RefSeq" id="WP_097195862.1">
    <property type="nucleotide sequence ID" value="NZ_OBQI01000004.1"/>
</dbReference>
<feature type="domain" description="Amidase" evidence="1">
    <location>
        <begin position="24"/>
        <end position="447"/>
    </location>
</feature>
<dbReference type="PANTHER" id="PTHR11895:SF176">
    <property type="entry name" value="AMIDASE AMID-RELATED"/>
    <property type="match status" value="1"/>
</dbReference>
<dbReference type="OrthoDB" id="182039at2"/>
<dbReference type="Proteomes" id="UP000219435">
    <property type="component" value="Unassembled WGS sequence"/>
</dbReference>
<evidence type="ECO:0000313" key="3">
    <source>
        <dbReference type="Proteomes" id="UP000219435"/>
    </source>
</evidence>
<reference evidence="3" key="1">
    <citation type="submission" date="2017-08" db="EMBL/GenBank/DDBJ databases">
        <authorList>
            <person name="Varghese N."/>
            <person name="Submissions S."/>
        </authorList>
    </citation>
    <scope>NUCLEOTIDE SEQUENCE [LARGE SCALE GENOMIC DNA]</scope>
    <source>
        <strain evidence="3">DSM 4725</strain>
    </source>
</reference>
<evidence type="ECO:0000313" key="2">
    <source>
        <dbReference type="EMBL" id="SOC50317.1"/>
    </source>
</evidence>